<dbReference type="eggNOG" id="ENOG502R5G5">
    <property type="taxonomic scope" value="Eukaryota"/>
</dbReference>
<evidence type="ECO:0000313" key="4">
    <source>
        <dbReference type="Proteomes" id="UP000008810"/>
    </source>
</evidence>
<sequence>MAGEKQPVPTSPAAAGGGPRQAAAAPVAAAGEAAEEATFEQKHAEFREAASALAADFGVDVNAYIFLPGGQQAVHDFFPGDFAAAAARQHAAEVMEARKRVVDLLRKDVNQMNLEEAKAHRAQLDELMAACDRELQLQETRAAAASGTDGPEKKIKREE</sequence>
<dbReference type="AlphaFoldDB" id="I1I0R8"/>
<dbReference type="EMBL" id="CM000882">
    <property type="protein sequence ID" value="KQJ94983.1"/>
    <property type="molecule type" value="Genomic_DNA"/>
</dbReference>
<dbReference type="HOGENOM" id="CLU_1663175_0_0_1"/>
<feature type="region of interest" description="Disordered" evidence="1">
    <location>
        <begin position="139"/>
        <end position="159"/>
    </location>
</feature>
<gene>
    <name evidence="2" type="ORF">BRADI_3g14470v3</name>
</gene>
<dbReference type="InParanoid" id="I1I0R8"/>
<dbReference type="Proteomes" id="UP000008810">
    <property type="component" value="Chromosome 3"/>
</dbReference>
<dbReference type="Gramene" id="KQJ94983">
    <property type="protein sequence ID" value="KQJ94983"/>
    <property type="gene ID" value="BRADI_3g14470v3"/>
</dbReference>
<reference evidence="2" key="2">
    <citation type="submission" date="2017-06" db="EMBL/GenBank/DDBJ databases">
        <title>WGS assembly of Brachypodium distachyon.</title>
        <authorList>
            <consortium name="The International Brachypodium Initiative"/>
            <person name="Lucas S."/>
            <person name="Harmon-Smith M."/>
            <person name="Lail K."/>
            <person name="Tice H."/>
            <person name="Grimwood J."/>
            <person name="Bruce D."/>
            <person name="Barry K."/>
            <person name="Shu S."/>
            <person name="Lindquist E."/>
            <person name="Wang M."/>
            <person name="Pitluck S."/>
            <person name="Vogel J.P."/>
            <person name="Garvin D.F."/>
            <person name="Mockler T.C."/>
            <person name="Schmutz J."/>
            <person name="Rokhsar D."/>
            <person name="Bevan M.W."/>
        </authorList>
    </citation>
    <scope>NUCLEOTIDE SEQUENCE</scope>
    <source>
        <strain evidence="2">Bd21</strain>
    </source>
</reference>
<reference evidence="2 3" key="1">
    <citation type="journal article" date="2010" name="Nature">
        <title>Genome sequencing and analysis of the model grass Brachypodium distachyon.</title>
        <authorList>
            <consortium name="International Brachypodium Initiative"/>
        </authorList>
    </citation>
    <scope>NUCLEOTIDE SEQUENCE [LARGE SCALE GENOMIC DNA]</scope>
    <source>
        <strain evidence="2 3">Bd21</strain>
    </source>
</reference>
<evidence type="ECO:0000313" key="2">
    <source>
        <dbReference type="EMBL" id="KQJ94983.1"/>
    </source>
</evidence>
<name>I1I0R8_BRADI</name>
<accession>I1I0R8</accession>
<evidence type="ECO:0008006" key="5">
    <source>
        <dbReference type="Google" id="ProtNLM"/>
    </source>
</evidence>
<dbReference type="FunCoup" id="I1I0R8">
    <property type="interactions" value="492"/>
</dbReference>
<proteinExistence type="predicted"/>
<keyword evidence="4" id="KW-1185">Reference proteome</keyword>
<protein>
    <recommendedName>
        <fullName evidence="5">MADS-box domain-containing protein</fullName>
    </recommendedName>
</protein>
<organism evidence="2">
    <name type="scientific">Brachypodium distachyon</name>
    <name type="common">Purple false brome</name>
    <name type="synonym">Trachynia distachya</name>
    <dbReference type="NCBI Taxonomy" id="15368"/>
    <lineage>
        <taxon>Eukaryota</taxon>
        <taxon>Viridiplantae</taxon>
        <taxon>Streptophyta</taxon>
        <taxon>Embryophyta</taxon>
        <taxon>Tracheophyta</taxon>
        <taxon>Spermatophyta</taxon>
        <taxon>Magnoliopsida</taxon>
        <taxon>Liliopsida</taxon>
        <taxon>Poales</taxon>
        <taxon>Poaceae</taxon>
        <taxon>BOP clade</taxon>
        <taxon>Pooideae</taxon>
        <taxon>Stipodae</taxon>
        <taxon>Brachypodieae</taxon>
        <taxon>Brachypodium</taxon>
    </lineage>
</organism>
<dbReference type="EnsemblPlants" id="KQJ94983">
    <property type="protein sequence ID" value="KQJ94983"/>
    <property type="gene ID" value="BRADI_3g14470v3"/>
</dbReference>
<feature type="compositionally biased region" description="Basic and acidic residues" evidence="1">
    <location>
        <begin position="150"/>
        <end position="159"/>
    </location>
</feature>
<feature type="region of interest" description="Disordered" evidence="1">
    <location>
        <begin position="1"/>
        <end position="39"/>
    </location>
</feature>
<feature type="compositionally biased region" description="Low complexity" evidence="1">
    <location>
        <begin position="20"/>
        <end position="32"/>
    </location>
</feature>
<evidence type="ECO:0000313" key="3">
    <source>
        <dbReference type="EnsemblPlants" id="KQJ94983"/>
    </source>
</evidence>
<dbReference type="OMA" id="HAEFREA"/>
<evidence type="ECO:0000256" key="1">
    <source>
        <dbReference type="SAM" id="MobiDB-lite"/>
    </source>
</evidence>
<reference evidence="3" key="3">
    <citation type="submission" date="2018-08" db="UniProtKB">
        <authorList>
            <consortium name="EnsemblPlants"/>
        </authorList>
    </citation>
    <scope>IDENTIFICATION</scope>
    <source>
        <strain evidence="3">cv. Bd21</strain>
    </source>
</reference>